<dbReference type="Pfam" id="PF00300">
    <property type="entry name" value="His_Phos_1"/>
    <property type="match status" value="1"/>
</dbReference>
<keyword evidence="2 5" id="KW-0312">Gluconeogenesis</keyword>
<evidence type="ECO:0000256" key="9">
    <source>
        <dbReference type="RuleBase" id="RU004512"/>
    </source>
</evidence>
<dbReference type="GO" id="GO:0004619">
    <property type="term" value="F:phosphoglycerate mutase activity"/>
    <property type="evidence" value="ECO:0007669"/>
    <property type="project" value="UniProtKB-UniRule"/>
</dbReference>
<dbReference type="GO" id="GO:0006094">
    <property type="term" value="P:gluconeogenesis"/>
    <property type="evidence" value="ECO:0007669"/>
    <property type="project" value="UniProtKB-UniRule"/>
</dbReference>
<evidence type="ECO:0000313" key="11">
    <source>
        <dbReference type="EMBL" id="MCG5074853.1"/>
    </source>
</evidence>
<comment type="function">
    <text evidence="5 9">Catalyzes the interconversion of 2-phosphoglycerate and 3-phosphoglycerate.</text>
</comment>
<keyword evidence="4 5" id="KW-0413">Isomerase</keyword>
<organism evidence="11 12">
    <name type="scientific">Paraburkholderia tagetis</name>
    <dbReference type="NCBI Taxonomy" id="2913261"/>
    <lineage>
        <taxon>Bacteria</taxon>
        <taxon>Pseudomonadati</taxon>
        <taxon>Pseudomonadota</taxon>
        <taxon>Betaproteobacteria</taxon>
        <taxon>Burkholderiales</taxon>
        <taxon>Burkholderiaceae</taxon>
        <taxon>Paraburkholderia</taxon>
    </lineage>
</organism>
<dbReference type="RefSeq" id="WP_238464710.1">
    <property type="nucleotide sequence ID" value="NZ_JAKLJA010000011.1"/>
</dbReference>
<comment type="caution">
    <text evidence="5">Lacks conserved residue(s) required for the propagation of feature annotation.</text>
</comment>
<evidence type="ECO:0000256" key="6">
    <source>
        <dbReference type="PIRSR" id="PIRSR613078-1"/>
    </source>
</evidence>
<dbReference type="GO" id="GO:0006096">
    <property type="term" value="P:glycolytic process"/>
    <property type="evidence" value="ECO:0007669"/>
    <property type="project" value="UniProtKB-UniRule"/>
</dbReference>
<dbReference type="PROSITE" id="PS00175">
    <property type="entry name" value="PG_MUTASE"/>
    <property type="match status" value="1"/>
</dbReference>
<gene>
    <name evidence="5" type="primary">gpmA</name>
    <name evidence="11" type="ORF">L5014_16030</name>
</gene>
<comment type="similarity">
    <text evidence="1 5">Belongs to the phosphoglycerate mutase family. BPG-dependent PGAM subfamily.</text>
</comment>
<dbReference type="EMBL" id="JAKLJA010000011">
    <property type="protein sequence ID" value="MCG5074853.1"/>
    <property type="molecule type" value="Genomic_DNA"/>
</dbReference>
<dbReference type="InterPro" id="IPR001345">
    <property type="entry name" value="PG/BPGM_mutase_AS"/>
</dbReference>
<feature type="binding site" evidence="5 7">
    <location>
        <begin position="98"/>
        <end position="101"/>
    </location>
    <ligand>
        <name>substrate</name>
    </ligand>
</feature>
<comment type="subunit">
    <text evidence="5">Homodimer.</text>
</comment>
<dbReference type="CDD" id="cd07067">
    <property type="entry name" value="HP_PGM_like"/>
    <property type="match status" value="1"/>
</dbReference>
<dbReference type="HAMAP" id="MF_01039">
    <property type="entry name" value="PGAM_GpmA"/>
    <property type="match status" value="1"/>
</dbReference>
<feature type="active site" description="Proton donor/acceptor" evidence="5 6">
    <location>
        <position position="98"/>
    </location>
</feature>
<dbReference type="SMART" id="SM00855">
    <property type="entry name" value="PGAM"/>
    <property type="match status" value="1"/>
</dbReference>
<evidence type="ECO:0000256" key="8">
    <source>
        <dbReference type="PIRSR" id="PIRSR613078-3"/>
    </source>
</evidence>
<dbReference type="NCBIfam" id="TIGR01258">
    <property type="entry name" value="pgm_1"/>
    <property type="match status" value="1"/>
</dbReference>
<keyword evidence="3 5" id="KW-0324">Glycolysis</keyword>
<evidence type="ECO:0000256" key="5">
    <source>
        <dbReference type="HAMAP-Rule" id="MF_01039"/>
    </source>
</evidence>
<dbReference type="PANTHER" id="PTHR11931">
    <property type="entry name" value="PHOSPHOGLYCERATE MUTASE"/>
    <property type="match status" value="1"/>
</dbReference>
<dbReference type="InterPro" id="IPR005952">
    <property type="entry name" value="Phosphogly_mut1"/>
</dbReference>
<evidence type="ECO:0000256" key="2">
    <source>
        <dbReference type="ARBA" id="ARBA00022432"/>
    </source>
</evidence>
<accession>A0A9X1RUE3</accession>
<feature type="binding site" evidence="5 7">
    <location>
        <position position="70"/>
    </location>
    <ligand>
        <name>substrate</name>
    </ligand>
</feature>
<dbReference type="Proteomes" id="UP001139308">
    <property type="component" value="Unassembled WGS sequence"/>
</dbReference>
<dbReference type="SUPFAM" id="SSF53254">
    <property type="entry name" value="Phosphoglycerate mutase-like"/>
    <property type="match status" value="1"/>
</dbReference>
<evidence type="ECO:0000256" key="7">
    <source>
        <dbReference type="PIRSR" id="PIRSR613078-2"/>
    </source>
</evidence>
<protein>
    <recommendedName>
        <fullName evidence="5 9">2,3-bisphosphoglycerate-dependent phosphoglycerate mutase</fullName>
        <shortName evidence="5">BPG-dependent PGAM</shortName>
        <shortName evidence="5">PGAM</shortName>
        <shortName evidence="5">Phosphoglyceromutase</shortName>
        <shortName evidence="5">dPGM</shortName>
        <ecNumber evidence="5 9">5.4.2.11</ecNumber>
    </recommendedName>
</protein>
<sequence length="227" mass="25333">MMLAPAPLGPEAKLVLLRHGESEWNASSRFTGWADIGLTPRGVIQAQMAAEMLRSAGWTFDHAFSSMLTRALRTYWVVATHLYPDQERPPVADWRLNERHYGILTGMTKAEVSAQYGLRQLTNFRFNTDARPEPVPPNHHYSPESDSRYSPFAPRSLPRAESIGDAAIRVRAAWSDLILPRIQAGKRVLVCAHGTTVRSLIQIIEGTQDEAVTLMEVPNAKPVAYNC</sequence>
<evidence type="ECO:0000313" key="12">
    <source>
        <dbReference type="Proteomes" id="UP001139308"/>
    </source>
</evidence>
<dbReference type="InterPro" id="IPR013078">
    <property type="entry name" value="His_Pase_superF_clade-1"/>
</dbReference>
<reference evidence="11" key="1">
    <citation type="submission" date="2022-01" db="EMBL/GenBank/DDBJ databases">
        <title>Genome sequence and assembly of Parabukholderia sp. RG36.</title>
        <authorList>
            <person name="Chhetri G."/>
        </authorList>
    </citation>
    <scope>NUCLEOTIDE SEQUENCE</scope>
    <source>
        <strain evidence="11">RG36</strain>
    </source>
</reference>
<comment type="pathway">
    <text evidence="5 9">Carbohydrate degradation; glycolysis; pyruvate from D-glyceraldehyde 3-phosphate: step 3/5.</text>
</comment>
<dbReference type="AlphaFoldDB" id="A0A9X1RUE3"/>
<proteinExistence type="inferred from homology"/>
<comment type="catalytic activity">
    <reaction evidence="5 9">
        <text>(2R)-2-phosphoglycerate = (2R)-3-phosphoglycerate</text>
        <dbReference type="Rhea" id="RHEA:15901"/>
        <dbReference type="ChEBI" id="CHEBI:58272"/>
        <dbReference type="ChEBI" id="CHEBI:58289"/>
        <dbReference type="EC" id="5.4.2.11"/>
    </reaction>
</comment>
<evidence type="ECO:0000256" key="1">
    <source>
        <dbReference type="ARBA" id="ARBA00006717"/>
    </source>
</evidence>
<feature type="binding site" evidence="5 7">
    <location>
        <position position="109"/>
    </location>
    <ligand>
        <name>substrate</name>
    </ligand>
</feature>
<feature type="site" description="Transition state stabilizer" evidence="5 8">
    <location>
        <position position="193"/>
    </location>
</feature>
<evidence type="ECO:0000256" key="10">
    <source>
        <dbReference type="SAM" id="MobiDB-lite"/>
    </source>
</evidence>
<evidence type="ECO:0000256" key="4">
    <source>
        <dbReference type="ARBA" id="ARBA00023235"/>
    </source>
</evidence>
<comment type="caution">
    <text evidence="11">The sequence shown here is derived from an EMBL/GenBank/DDBJ whole genome shotgun (WGS) entry which is preliminary data.</text>
</comment>
<dbReference type="InterPro" id="IPR029033">
    <property type="entry name" value="His_PPase_superfam"/>
</dbReference>
<keyword evidence="12" id="KW-1185">Reference proteome</keyword>
<feature type="active site" description="Tele-phosphohistidine intermediate" evidence="5 6">
    <location>
        <position position="19"/>
    </location>
</feature>
<evidence type="ECO:0000256" key="3">
    <source>
        <dbReference type="ARBA" id="ARBA00023152"/>
    </source>
</evidence>
<feature type="binding site" evidence="5 7">
    <location>
        <begin position="18"/>
        <end position="25"/>
    </location>
    <ligand>
        <name>substrate</name>
    </ligand>
</feature>
<feature type="binding site" evidence="5 7">
    <location>
        <begin position="31"/>
        <end position="32"/>
    </location>
    <ligand>
        <name>substrate</name>
    </ligand>
</feature>
<name>A0A9X1RUE3_9BURK</name>
<feature type="region of interest" description="Disordered" evidence="10">
    <location>
        <begin position="128"/>
        <end position="151"/>
    </location>
</feature>
<dbReference type="EC" id="5.4.2.11" evidence="5 9"/>
<dbReference type="Gene3D" id="3.40.50.1240">
    <property type="entry name" value="Phosphoglycerate mutase-like"/>
    <property type="match status" value="1"/>
</dbReference>